<evidence type="ECO:0000313" key="6">
    <source>
        <dbReference type="EMBL" id="KAK9827490.1"/>
    </source>
</evidence>
<reference evidence="6 7" key="1">
    <citation type="journal article" date="2024" name="Nat. Commun.">
        <title>Phylogenomics reveals the evolutionary origins of lichenization in chlorophyte algae.</title>
        <authorList>
            <person name="Puginier C."/>
            <person name="Libourel C."/>
            <person name="Otte J."/>
            <person name="Skaloud P."/>
            <person name="Haon M."/>
            <person name="Grisel S."/>
            <person name="Petersen M."/>
            <person name="Berrin J.G."/>
            <person name="Delaux P.M."/>
            <person name="Dal Grande F."/>
            <person name="Keller J."/>
        </authorList>
    </citation>
    <scope>NUCLEOTIDE SEQUENCE [LARGE SCALE GENOMIC DNA]</scope>
    <source>
        <strain evidence="6 7">SAG 2145</strain>
    </source>
</reference>
<dbReference type="GO" id="GO:0034198">
    <property type="term" value="P:cellular response to amino acid starvation"/>
    <property type="evidence" value="ECO:0007669"/>
    <property type="project" value="TreeGrafter"/>
</dbReference>
<protein>
    <recommendedName>
        <fullName evidence="5">TOG domain-containing protein</fullName>
    </recommendedName>
</protein>
<dbReference type="InterPro" id="IPR034085">
    <property type="entry name" value="TOG"/>
</dbReference>
<name>A0AAW1R0R4_9CHLO</name>
<evidence type="ECO:0000256" key="4">
    <source>
        <dbReference type="SAM" id="MobiDB-lite"/>
    </source>
</evidence>
<dbReference type="GO" id="GO:0005829">
    <property type="term" value="C:cytosol"/>
    <property type="evidence" value="ECO:0007669"/>
    <property type="project" value="TreeGrafter"/>
</dbReference>
<dbReference type="InterPro" id="IPR016024">
    <property type="entry name" value="ARM-type_fold"/>
</dbReference>
<dbReference type="InterPro" id="IPR057546">
    <property type="entry name" value="HEAT_GCN1"/>
</dbReference>
<dbReference type="Proteomes" id="UP001438707">
    <property type="component" value="Unassembled WGS sequence"/>
</dbReference>
<sequence length="2608" mass="276701">MSEHAVVTKAFASYVAFGGKQRTQLWGSELPAAAQEEGFFQANSAALCQLLFQTLFEYIDLPSQRAVLGFIRQAASNEFFLKTFAGAICRVDPASYGRKESFVVLCWSSAVLRKLQSSGAQKAIEKLVQCQAACLDTLWRNYCSRSQKSWLPIQRVINKNIHNCPWLAEQYVASCSASGSEGLARALLRAPAAAPGLSGLQDQLMKGYCDKVLASKENTPPHVHQAFEPLLAQMSSEQFVASLLPVLLRMLKRSPESTLSALTSICSSLKIDLSAQAADLLAVIIPNLRSSKDNLRQLGIAALQALARRMEQPSAVEASCTKLLGILSGKAEGKLKGAYERVGLAGGLQALASGAAATVNLTQLAQSTADSLCGLYKEQPNEETRLALLAATAAWLEKSSKVPVAAVTLFSSGLQEASRKHHLQALLQVLRGSSELQSQAGGLASPLAKVISDGLTKAAQRTEAVAALLAATLIAHADPKSDAAFSSATTWEKAGTADSPLLSPGPLSKAAVADALTMVHLAEALLCQPSKLHMQALRGQQSSELELQLCRLLMTATLHHSKAVQAAACSAASQCIKTRPFLAEPFASAALTRLEDWSELEGLVDPAAAADDDQLSENVLSARFTAALHGITPLSAQGISPRALALLLMASHHPIITRVWRSPRKAWAIAARRLEGVEDFMTGQGDGVVGRLQEEGLESQQQQSHAAACLALGSSLALDPDALFEPCMQALRQMLDRQAHDSLQPNEIKIFQTPEGTIAVERSVHDILRPGSGLSSAGAPSSKAGLPNGIHKPAKPAPTAAKAKAGKAAGPGKGGAAAAVDPAQQMREQQLAEESQVRQRVFALRDRLDRGCHALSGMVSGHPHFAAEHLNEIAPLVTPLLASPLVGTGSAFDAVVALAGCMPRGLADDKVAIAAALRLVQLSSSGGKESITPEQQPILQTVRALSEAVSNKKSIPGPSYGFVFPVLRAVMSLPKHTGLHDEALGVIALHAMPGPKFPREASLAMLYHVLSIIPNYRARVEQLLERLCSGLLDEELPAALQGLLAGSAQVRASALAALHAVPCLAAGACPASPDSVVLLWMARCDVSEPNAVQAHIIWEQSGCEMTPDYVMAILKYLGHQQSDVRLACADALAIGLLEFPETVPGVVSALLERYTVTAPSALRSGVALALKACCNELEPEHVQRCLEFMLAQGLADADGHIWEQMVSAGVAIVDAGGDEMATSLLPLVEKHLERTAQANDARYDQVREGAVILLGTIGGHLQTGDAKVKTIIERLTVVLDTPSASVQSSVSSCMPSLMPKVKGDQQYVQTLIQRLLDRCLKGEKYAQRRGAAYGLAGVVKGTGISAINGFGILGKLKDGMQSKEETHREGALFAVEIMSKMLGRLFEPYIVKIIPDLLERFGDSSAAVREATEAGSRAIMSKISGQGVKLLLSPLLEGTKDKAWRTKQGSIQMLGAMAFCAPRQLSTCLPTIIPVISAILADPHPKVQGSAKKALDQIGSVIQNPEVQQLVPQLMAAITNPNKHAKETLNVLLNTTFINTVDAASLALITPVISRGLRDRSGDTKKRAGRIVGNLCTLINDPKDMAPYVPSLLSDLRTSLIDPLPEVRATAAKALGSLLRGVGDQLFSDLMPWLLTTLKSEGAAVERSGAAQGLAEVLAVMGASHLATLLPDMLANTASKNVFVREGHLTLFKFLPLAMPEVFQEHLSRCLPAILGGLADEAEGVREAALAAGRTLVELYAETALPLLLPAVEDGIVNANWRIRQSSAELLGDLLFKVAGISGKVRIEGEDEEGIYTEAQGKAIIEALGLDRRNEVLARVYMGRSDVAYSVRNAALHVWKTLVTNTPKTLAELLPELMSQTITSLADPGEDRQQTAGRCLGELVRKMGERVLSQIVPILQKGVESEDAETRQGVCYGLKEILENISRTQLMAYLSQLLPTIQNALCDSDAGVRQAAGSAFGVLFKGGAGSAVDNIIPSLLVSLEGGPQQASQALEGLRVILSVRPQALGVIVPKLLRPPLNSTSVAAIGSLSEVAGASMHNYLHHIMPPLLTLASKPESAGPVVASSKKAIAKISGAVAEDGVHLLIAELDKGLEDPARRLAAAEATNMFCKATKLDFQEHVGTLITALIPLLAEEEHTQVQACWTALSAVTTTIQRELQASYVRTACEAVATAREKVRRRRKPGPQLVPGFCLPRALEPLLPLYLQGVLQGTSADLKEVAADGLGELVEGTSEEALKPFVIQMAGPLIRVVGDRFPWQVKAAILRTLGLLVARSGPNLKPLVAPLQATFMKALADPAPALRAAAAQNLGNLAPMVLRIDQLVNQLLTGARTCEPALREAHYSAMQGMLRTSGGKISAGIMSSLGGALQEFLRQCSGESTSELEVVASACGMYAQHCSPEEFAHLMRTGVLCQPAAAWPPRASQALLLAGVAQHSAERLGESESLASAVDLTLKLARDREPAVKMAACKATGRLILAESSGQLPTGTSLPALLPGLIAFVSPDQDSELQRLGLQVLRSISAANLDILKPHLPDLVAPICHILADTTGPTKVAAQRTIVRLLQLHEGQDDAQHFLSSGKAGATARQVLTEPTLRTLGKMPLEDEDADWS</sequence>
<dbReference type="Gene3D" id="1.25.10.10">
    <property type="entry name" value="Leucine-rich Repeat Variant"/>
    <property type="match status" value="6"/>
</dbReference>
<accession>A0AAW1R0R4</accession>
<dbReference type="GO" id="GO:0006417">
    <property type="term" value="P:regulation of translation"/>
    <property type="evidence" value="ECO:0007669"/>
    <property type="project" value="TreeGrafter"/>
</dbReference>
<dbReference type="Pfam" id="PF23271">
    <property type="entry name" value="HEAT_GCN1"/>
    <property type="match status" value="2"/>
</dbReference>
<feature type="region of interest" description="Disordered" evidence="4">
    <location>
        <begin position="771"/>
        <end position="835"/>
    </location>
</feature>
<dbReference type="InterPro" id="IPR011989">
    <property type="entry name" value="ARM-like"/>
</dbReference>
<proteinExistence type="inferred from homology"/>
<evidence type="ECO:0000256" key="1">
    <source>
        <dbReference type="ARBA" id="ARBA00007366"/>
    </source>
</evidence>
<dbReference type="InterPro" id="IPR056810">
    <property type="entry name" value="GNC1-like_N"/>
</dbReference>
<feature type="compositionally biased region" description="Low complexity" evidence="4">
    <location>
        <begin position="797"/>
        <end position="808"/>
    </location>
</feature>
<dbReference type="InterPro" id="IPR021133">
    <property type="entry name" value="HEAT_type_2"/>
</dbReference>
<feature type="compositionally biased region" description="Low complexity" evidence="4">
    <location>
        <begin position="771"/>
        <end position="787"/>
    </location>
</feature>
<evidence type="ECO:0000313" key="7">
    <source>
        <dbReference type="Proteomes" id="UP001438707"/>
    </source>
</evidence>
<dbReference type="SUPFAM" id="SSF48371">
    <property type="entry name" value="ARM repeat"/>
    <property type="match status" value="4"/>
</dbReference>
<dbReference type="SMART" id="SM01349">
    <property type="entry name" value="TOG"/>
    <property type="match status" value="1"/>
</dbReference>
<evidence type="ECO:0000256" key="3">
    <source>
        <dbReference type="PROSITE-ProRule" id="PRU00103"/>
    </source>
</evidence>
<comment type="caution">
    <text evidence="6">The sequence shown here is derived from an EMBL/GenBank/DDBJ whole genome shotgun (WGS) entry which is preliminary data.</text>
</comment>
<dbReference type="Pfam" id="PF25786">
    <property type="entry name" value="HEAT_GCN1_C"/>
    <property type="match status" value="1"/>
</dbReference>
<feature type="repeat" description="HEAT" evidence="3">
    <location>
        <begin position="1472"/>
        <end position="1510"/>
    </location>
</feature>
<dbReference type="PROSITE" id="PS50077">
    <property type="entry name" value="HEAT_REPEAT"/>
    <property type="match status" value="2"/>
</dbReference>
<evidence type="ECO:0000256" key="2">
    <source>
        <dbReference type="ARBA" id="ARBA00022737"/>
    </source>
</evidence>
<dbReference type="EMBL" id="JALJOS010000018">
    <property type="protein sequence ID" value="KAK9827490.1"/>
    <property type="molecule type" value="Genomic_DNA"/>
</dbReference>
<dbReference type="Pfam" id="PF24984">
    <property type="entry name" value="HEAT_EF3_GNC1"/>
    <property type="match status" value="1"/>
</dbReference>
<feature type="domain" description="TOG" evidence="5">
    <location>
        <begin position="1296"/>
        <end position="1531"/>
    </location>
</feature>
<dbReference type="PANTHER" id="PTHR23346">
    <property type="entry name" value="TRANSLATIONAL ACTIVATOR GCN1-RELATED"/>
    <property type="match status" value="1"/>
</dbReference>
<feature type="repeat" description="HEAT" evidence="3">
    <location>
        <begin position="1592"/>
        <end position="1630"/>
    </location>
</feature>
<dbReference type="Pfam" id="PF24993">
    <property type="entry name" value="GNC1_N"/>
    <property type="match status" value="1"/>
</dbReference>
<evidence type="ECO:0000259" key="5">
    <source>
        <dbReference type="SMART" id="SM01349"/>
    </source>
</evidence>
<dbReference type="PANTHER" id="PTHR23346:SF7">
    <property type="entry name" value="STALLED RIBOSOME SENSOR GCN1"/>
    <property type="match status" value="1"/>
</dbReference>
<keyword evidence="2" id="KW-0677">Repeat</keyword>
<gene>
    <name evidence="6" type="ORF">WJX74_005270</name>
</gene>
<dbReference type="GO" id="GO:0019887">
    <property type="term" value="F:protein kinase regulator activity"/>
    <property type="evidence" value="ECO:0007669"/>
    <property type="project" value="TreeGrafter"/>
</dbReference>
<dbReference type="Pfam" id="PF24987">
    <property type="entry name" value="HEAT_EF3_N"/>
    <property type="match status" value="1"/>
</dbReference>
<organism evidence="6 7">
    <name type="scientific">Apatococcus lobatus</name>
    <dbReference type="NCBI Taxonomy" id="904363"/>
    <lineage>
        <taxon>Eukaryota</taxon>
        <taxon>Viridiplantae</taxon>
        <taxon>Chlorophyta</taxon>
        <taxon>core chlorophytes</taxon>
        <taxon>Trebouxiophyceae</taxon>
        <taxon>Chlorellales</taxon>
        <taxon>Chlorellaceae</taxon>
        <taxon>Apatococcus</taxon>
    </lineage>
</organism>
<comment type="similarity">
    <text evidence="1">Belongs to the GCN1 family.</text>
</comment>
<keyword evidence="7" id="KW-1185">Reference proteome</keyword>